<name>A2EYU2_TRIV3</name>
<keyword evidence="5" id="KW-1185">Reference proteome</keyword>
<gene>
    <name evidence="4" type="ORF">TVAG_213600</name>
</gene>
<reference evidence="4" key="1">
    <citation type="submission" date="2006-10" db="EMBL/GenBank/DDBJ databases">
        <authorList>
            <person name="Amadeo P."/>
            <person name="Zhao Q."/>
            <person name="Wortman J."/>
            <person name="Fraser-Liggett C."/>
            <person name="Carlton J."/>
        </authorList>
    </citation>
    <scope>NUCLEOTIDE SEQUENCE</scope>
    <source>
        <strain evidence="4">G3</strain>
    </source>
</reference>
<dbReference type="KEGG" id="tva:4759993"/>
<feature type="transmembrane region" description="Helical" evidence="2">
    <location>
        <begin position="225"/>
        <end position="251"/>
    </location>
</feature>
<proteinExistence type="predicted"/>
<feature type="chain" id="PRO_5002643287" description="Glycoprotein" evidence="3">
    <location>
        <begin position="17"/>
        <end position="751"/>
    </location>
</feature>
<organism evidence="4 5">
    <name type="scientific">Trichomonas vaginalis (strain ATCC PRA-98 / G3)</name>
    <dbReference type="NCBI Taxonomy" id="412133"/>
    <lineage>
        <taxon>Eukaryota</taxon>
        <taxon>Metamonada</taxon>
        <taxon>Parabasalia</taxon>
        <taxon>Trichomonadida</taxon>
        <taxon>Trichomonadidae</taxon>
        <taxon>Trichomonas</taxon>
    </lineage>
</organism>
<dbReference type="VEuPathDB" id="TrichDB:TVAG_213600"/>
<dbReference type="RefSeq" id="XP_001330564.1">
    <property type="nucleotide sequence ID" value="XM_001330528.1"/>
</dbReference>
<evidence type="ECO:0000256" key="3">
    <source>
        <dbReference type="SAM" id="SignalP"/>
    </source>
</evidence>
<keyword evidence="2" id="KW-0812">Transmembrane</keyword>
<dbReference type="AlphaFoldDB" id="A2EYU2"/>
<sequence length="751" mass="84311">MLKMIFVLTGITSSMVLNPSGVNKLNKRIGLSNDKNISSNTDIATCKQAFPFGVEITFDYEGKTLTRWAKNISGQYICGSGDSWFQYTSKSNEKHSEGDPLGGFLVFIISVIICIAFTGTWPILASLSLSIDVVKKKLDTFASTLMNMLQRSSVQQTMNIFNAVYLTVSEDQAETFGQKVSQMAMNAAEEMDNTFLEEREKMDKELVESGVNSDKHRKMTLFSRIYMIISFVLMFFVSLAVAQLFCAYMKWPNLIKKVETLKCYQLNTEDIPLGFDYDPNMETNIYAQVGNTTTNSTHKSHKKILEDNSAKSQYSNLNTASFSITEDKAVITSDCEASWVNLDDKSKYVVLPSTKVVCKKVDAVKIALRRARTREKCGDSFAYKMHDKEPAPTDVTYKWTKTGKTPNACKRALSKCDIVWEDTLGFKKESQNWLYCNVYPQKSEMLKVDSDGTVLSKVSNEDFEPILTVDPMVSREYGWYTDGTNEIIVETTFNKGIGSNVLFEDRARLSNEEMVKMLEMNHYFSSSNAGWSANEYLPGPNVKPNSFQCRMQYTLKNIQKYKQVSNPCQEVHAQLVDGTKTRFTTTSETTCSLSIGFGNDEDEQIVTLKKEKSATFLGPTKWRCKSSSNGNGTMCSTDTSIKLINIDAENVNGSIQVDVTNSGFQPPAQVGADLGFDLGFGSLFNGIQFGHIAIYIIIAIIIIIILVILKKKKVFHKLCKKIEKSSSSLSSLRRGNTRRKPEQPDVEMYSE</sequence>
<evidence type="ECO:0000313" key="5">
    <source>
        <dbReference type="Proteomes" id="UP000001542"/>
    </source>
</evidence>
<accession>A2EYU2</accession>
<keyword evidence="2" id="KW-0472">Membrane</keyword>
<dbReference type="EMBL" id="DS113544">
    <property type="protein sequence ID" value="EAY02161.1"/>
    <property type="molecule type" value="Genomic_DNA"/>
</dbReference>
<dbReference type="SMR" id="A2EYU2"/>
<dbReference type="Proteomes" id="UP000001542">
    <property type="component" value="Unassembled WGS sequence"/>
</dbReference>
<keyword evidence="3" id="KW-0732">Signal</keyword>
<feature type="region of interest" description="Disordered" evidence="1">
    <location>
        <begin position="728"/>
        <end position="751"/>
    </location>
</feature>
<evidence type="ECO:0000313" key="4">
    <source>
        <dbReference type="EMBL" id="EAY02161.1"/>
    </source>
</evidence>
<feature type="transmembrane region" description="Helical" evidence="2">
    <location>
        <begin position="692"/>
        <end position="709"/>
    </location>
</feature>
<evidence type="ECO:0000256" key="2">
    <source>
        <dbReference type="SAM" id="Phobius"/>
    </source>
</evidence>
<evidence type="ECO:0008006" key="6">
    <source>
        <dbReference type="Google" id="ProtNLM"/>
    </source>
</evidence>
<feature type="transmembrane region" description="Helical" evidence="2">
    <location>
        <begin position="104"/>
        <end position="127"/>
    </location>
</feature>
<dbReference type="InParanoid" id="A2EYU2"/>
<dbReference type="VEuPathDB" id="TrichDB:TVAGG3_0254360"/>
<evidence type="ECO:0000256" key="1">
    <source>
        <dbReference type="SAM" id="MobiDB-lite"/>
    </source>
</evidence>
<feature type="signal peptide" evidence="3">
    <location>
        <begin position="1"/>
        <end position="16"/>
    </location>
</feature>
<protein>
    <recommendedName>
        <fullName evidence="6">Glycoprotein</fullName>
    </recommendedName>
</protein>
<reference evidence="4" key="2">
    <citation type="journal article" date="2007" name="Science">
        <title>Draft genome sequence of the sexually transmitted pathogen Trichomonas vaginalis.</title>
        <authorList>
            <person name="Carlton J.M."/>
            <person name="Hirt R.P."/>
            <person name="Silva J.C."/>
            <person name="Delcher A.L."/>
            <person name="Schatz M."/>
            <person name="Zhao Q."/>
            <person name="Wortman J.R."/>
            <person name="Bidwell S.L."/>
            <person name="Alsmark U.C.M."/>
            <person name="Besteiro S."/>
            <person name="Sicheritz-Ponten T."/>
            <person name="Noel C.J."/>
            <person name="Dacks J.B."/>
            <person name="Foster P.G."/>
            <person name="Simillion C."/>
            <person name="Van de Peer Y."/>
            <person name="Miranda-Saavedra D."/>
            <person name="Barton G.J."/>
            <person name="Westrop G.D."/>
            <person name="Mueller S."/>
            <person name="Dessi D."/>
            <person name="Fiori P.L."/>
            <person name="Ren Q."/>
            <person name="Paulsen I."/>
            <person name="Zhang H."/>
            <person name="Bastida-Corcuera F.D."/>
            <person name="Simoes-Barbosa A."/>
            <person name="Brown M.T."/>
            <person name="Hayes R.D."/>
            <person name="Mukherjee M."/>
            <person name="Okumura C.Y."/>
            <person name="Schneider R."/>
            <person name="Smith A.J."/>
            <person name="Vanacova S."/>
            <person name="Villalvazo M."/>
            <person name="Haas B.J."/>
            <person name="Pertea M."/>
            <person name="Feldblyum T.V."/>
            <person name="Utterback T.R."/>
            <person name="Shu C.L."/>
            <person name="Osoegawa K."/>
            <person name="de Jong P.J."/>
            <person name="Hrdy I."/>
            <person name="Horvathova L."/>
            <person name="Zubacova Z."/>
            <person name="Dolezal P."/>
            <person name="Malik S.B."/>
            <person name="Logsdon J.M. Jr."/>
            <person name="Henze K."/>
            <person name="Gupta A."/>
            <person name="Wang C.C."/>
            <person name="Dunne R.L."/>
            <person name="Upcroft J.A."/>
            <person name="Upcroft P."/>
            <person name="White O."/>
            <person name="Salzberg S.L."/>
            <person name="Tang P."/>
            <person name="Chiu C.-H."/>
            <person name="Lee Y.-S."/>
            <person name="Embley T.M."/>
            <person name="Coombs G.H."/>
            <person name="Mottram J.C."/>
            <person name="Tachezy J."/>
            <person name="Fraser-Liggett C.M."/>
            <person name="Johnson P.J."/>
        </authorList>
    </citation>
    <scope>NUCLEOTIDE SEQUENCE [LARGE SCALE GENOMIC DNA]</scope>
    <source>
        <strain evidence="4">G3</strain>
    </source>
</reference>
<keyword evidence="2" id="KW-1133">Transmembrane helix</keyword>